<dbReference type="Gene3D" id="2.40.50.140">
    <property type="entry name" value="Nucleic acid-binding proteins"/>
    <property type="match status" value="1"/>
</dbReference>
<gene>
    <name evidence="3" type="primary">LIN28A_1</name>
    <name evidence="3" type="ORF">P7K49_000302</name>
</gene>
<dbReference type="PANTHER" id="PTHR46109">
    <property type="entry name" value="PROTEIN LIN-28"/>
    <property type="match status" value="1"/>
</dbReference>
<evidence type="ECO:0000313" key="3">
    <source>
        <dbReference type="EMBL" id="KAK2118916.1"/>
    </source>
</evidence>
<dbReference type="EMBL" id="JASSZA010000001">
    <property type="protein sequence ID" value="KAK2118916.1"/>
    <property type="molecule type" value="Genomic_DNA"/>
</dbReference>
<dbReference type="Pfam" id="PF00313">
    <property type="entry name" value="CSD"/>
    <property type="match status" value="1"/>
</dbReference>
<protein>
    <submittedName>
        <fullName evidence="3">Protein lin-28 A</fullName>
    </submittedName>
</protein>
<evidence type="ECO:0000259" key="2">
    <source>
        <dbReference type="PROSITE" id="PS51857"/>
    </source>
</evidence>
<dbReference type="PROSITE" id="PS51857">
    <property type="entry name" value="CSD_2"/>
    <property type="match status" value="1"/>
</dbReference>
<proteinExistence type="predicted"/>
<evidence type="ECO:0000256" key="1">
    <source>
        <dbReference type="SAM" id="MobiDB-lite"/>
    </source>
</evidence>
<dbReference type="InterPro" id="IPR051373">
    <property type="entry name" value="Lin-28_RNA-binding"/>
</dbReference>
<dbReference type="PANTHER" id="PTHR46109:SF2">
    <property type="entry name" value="PROTEIN LIN-28 HOMOLOG A"/>
    <property type="match status" value="1"/>
</dbReference>
<name>A0ABQ9WBB0_SAGOE</name>
<dbReference type="InterPro" id="IPR012340">
    <property type="entry name" value="NA-bd_OB-fold"/>
</dbReference>
<comment type="caution">
    <text evidence="3">The sequence shown here is derived from an EMBL/GenBank/DDBJ whole genome shotgun (WGS) entry which is preliminary data.</text>
</comment>
<dbReference type="InterPro" id="IPR002059">
    <property type="entry name" value="CSP_DNA-bd"/>
</dbReference>
<accession>A0ABQ9WBB0</accession>
<keyword evidence="4" id="KW-1185">Reference proteome</keyword>
<dbReference type="Proteomes" id="UP001266305">
    <property type="component" value="Unassembled WGS sequence"/>
</dbReference>
<evidence type="ECO:0000313" key="4">
    <source>
        <dbReference type="Proteomes" id="UP001266305"/>
    </source>
</evidence>
<sequence length="123" mass="13548">MLNFLSTTTCSGVALEPPGDITVHQSKLHMEGFQSLKEVEAVEFTFKKSAKGLESICVTRPSGLFCIKNERWTKGKNMQRSKEGRPVLQGWKSRPSCQGMQAATPAQEVPLCRASAILQPHVC</sequence>
<feature type="region of interest" description="Disordered" evidence="1">
    <location>
        <begin position="76"/>
        <end position="99"/>
    </location>
</feature>
<reference evidence="3 4" key="1">
    <citation type="submission" date="2023-05" db="EMBL/GenBank/DDBJ databases">
        <title>B98-5 Cell Line De Novo Hybrid Assembly: An Optical Mapping Approach.</title>
        <authorList>
            <person name="Kananen K."/>
            <person name="Auerbach J.A."/>
            <person name="Kautto E."/>
            <person name="Blachly J.S."/>
        </authorList>
    </citation>
    <scope>NUCLEOTIDE SEQUENCE [LARGE SCALE GENOMIC DNA]</scope>
    <source>
        <strain evidence="3">B95-8</strain>
        <tissue evidence="3">Cell line</tissue>
    </source>
</reference>
<organism evidence="3 4">
    <name type="scientific">Saguinus oedipus</name>
    <name type="common">Cotton-top tamarin</name>
    <name type="synonym">Oedipomidas oedipus</name>
    <dbReference type="NCBI Taxonomy" id="9490"/>
    <lineage>
        <taxon>Eukaryota</taxon>
        <taxon>Metazoa</taxon>
        <taxon>Chordata</taxon>
        <taxon>Craniata</taxon>
        <taxon>Vertebrata</taxon>
        <taxon>Euteleostomi</taxon>
        <taxon>Mammalia</taxon>
        <taxon>Eutheria</taxon>
        <taxon>Euarchontoglires</taxon>
        <taxon>Primates</taxon>
        <taxon>Haplorrhini</taxon>
        <taxon>Platyrrhini</taxon>
        <taxon>Cebidae</taxon>
        <taxon>Callitrichinae</taxon>
        <taxon>Saguinus</taxon>
    </lineage>
</organism>
<feature type="domain" description="CSD" evidence="2">
    <location>
        <begin position="1"/>
        <end position="60"/>
    </location>
</feature>